<sequence length="101" mass="10945">MLSQEEKKKLIILGSKVTIELLCSRDGATETVYILAGQPLSHLELDFASNATKFATMMVTSAPEPPSAPGVTSEKCFNTLIEILKFQSVDISSTYGLVDFS</sequence>
<keyword evidence="2" id="KW-1185">Reference proteome</keyword>
<evidence type="ECO:0000313" key="1">
    <source>
        <dbReference type="EMBL" id="KAL3499779.1"/>
    </source>
</evidence>
<gene>
    <name evidence="1" type="ORF">ACH5RR_038872</name>
</gene>
<accession>A0ABD2Y022</accession>
<dbReference type="AlphaFoldDB" id="A0ABD2Y022"/>
<dbReference type="Proteomes" id="UP001630127">
    <property type="component" value="Unassembled WGS sequence"/>
</dbReference>
<evidence type="ECO:0000313" key="2">
    <source>
        <dbReference type="Proteomes" id="UP001630127"/>
    </source>
</evidence>
<comment type="caution">
    <text evidence="1">The sequence shown here is derived from an EMBL/GenBank/DDBJ whole genome shotgun (WGS) entry which is preliminary data.</text>
</comment>
<reference evidence="1 2" key="1">
    <citation type="submission" date="2024-11" db="EMBL/GenBank/DDBJ databases">
        <title>A near-complete genome assembly of Cinchona calisaya.</title>
        <authorList>
            <person name="Lian D.C."/>
            <person name="Zhao X.W."/>
            <person name="Wei L."/>
        </authorList>
    </citation>
    <scope>NUCLEOTIDE SEQUENCE [LARGE SCALE GENOMIC DNA]</scope>
    <source>
        <tissue evidence="1">Nenye</tissue>
    </source>
</reference>
<protein>
    <submittedName>
        <fullName evidence="1">Uncharacterized protein</fullName>
    </submittedName>
</protein>
<dbReference type="EMBL" id="JBJUIK010000016">
    <property type="protein sequence ID" value="KAL3499779.1"/>
    <property type="molecule type" value="Genomic_DNA"/>
</dbReference>
<name>A0ABD2Y022_9GENT</name>
<proteinExistence type="predicted"/>
<organism evidence="1 2">
    <name type="scientific">Cinchona calisaya</name>
    <dbReference type="NCBI Taxonomy" id="153742"/>
    <lineage>
        <taxon>Eukaryota</taxon>
        <taxon>Viridiplantae</taxon>
        <taxon>Streptophyta</taxon>
        <taxon>Embryophyta</taxon>
        <taxon>Tracheophyta</taxon>
        <taxon>Spermatophyta</taxon>
        <taxon>Magnoliopsida</taxon>
        <taxon>eudicotyledons</taxon>
        <taxon>Gunneridae</taxon>
        <taxon>Pentapetalae</taxon>
        <taxon>asterids</taxon>
        <taxon>lamiids</taxon>
        <taxon>Gentianales</taxon>
        <taxon>Rubiaceae</taxon>
        <taxon>Cinchonoideae</taxon>
        <taxon>Cinchoneae</taxon>
        <taxon>Cinchona</taxon>
    </lineage>
</organism>